<dbReference type="Proteomes" id="UP000636755">
    <property type="component" value="Unassembled WGS sequence"/>
</dbReference>
<feature type="domain" description="Endonuclease GajA/Old nuclease/RecF-like AAA" evidence="1">
    <location>
        <begin position="1"/>
        <end position="55"/>
    </location>
</feature>
<evidence type="ECO:0000313" key="2">
    <source>
        <dbReference type="EMBL" id="MBC5727041.1"/>
    </source>
</evidence>
<dbReference type="InterPro" id="IPR051396">
    <property type="entry name" value="Bact_Antivir_Def_Nuclease"/>
</dbReference>
<comment type="caution">
    <text evidence="2">The sequence shown here is derived from an EMBL/GenBank/DDBJ whole genome shotgun (WGS) entry which is preliminary data.</text>
</comment>
<accession>A0ABR7HHQ1</accession>
<dbReference type="Gene3D" id="3.40.50.300">
    <property type="entry name" value="P-loop containing nucleotide triphosphate hydrolases"/>
    <property type="match status" value="1"/>
</dbReference>
<dbReference type="EMBL" id="JACOPS010000001">
    <property type="protein sequence ID" value="MBC5727041.1"/>
    <property type="molecule type" value="Genomic_DNA"/>
</dbReference>
<dbReference type="InterPro" id="IPR027417">
    <property type="entry name" value="P-loop_NTPase"/>
</dbReference>
<reference evidence="2 3" key="1">
    <citation type="submission" date="2020-08" db="EMBL/GenBank/DDBJ databases">
        <title>Genome public.</title>
        <authorList>
            <person name="Liu C."/>
            <person name="Sun Q."/>
        </authorList>
    </citation>
    <scope>NUCLEOTIDE SEQUENCE [LARGE SCALE GENOMIC DNA]</scope>
    <source>
        <strain evidence="2 3">NSJ-71</strain>
    </source>
</reference>
<gene>
    <name evidence="2" type="ORF">H8R91_00585</name>
</gene>
<evidence type="ECO:0000259" key="1">
    <source>
        <dbReference type="Pfam" id="PF13175"/>
    </source>
</evidence>
<dbReference type="PANTHER" id="PTHR43581:SF4">
    <property type="entry name" value="ATP_GTP PHOSPHATASE"/>
    <property type="match status" value="1"/>
</dbReference>
<name>A0ABR7HHQ1_9FIRM</name>
<protein>
    <submittedName>
        <fullName evidence="2">AAA family ATPase</fullName>
    </submittedName>
</protein>
<dbReference type="Pfam" id="PF13175">
    <property type="entry name" value="AAA_15"/>
    <property type="match status" value="1"/>
</dbReference>
<dbReference type="PANTHER" id="PTHR43581">
    <property type="entry name" value="ATP/GTP PHOSPHATASE"/>
    <property type="match status" value="1"/>
</dbReference>
<organism evidence="2 3">
    <name type="scientific">Ruminococcus intestinalis</name>
    <dbReference type="NCBI Taxonomy" id="2763066"/>
    <lineage>
        <taxon>Bacteria</taxon>
        <taxon>Bacillati</taxon>
        <taxon>Bacillota</taxon>
        <taxon>Clostridia</taxon>
        <taxon>Eubacteriales</taxon>
        <taxon>Oscillospiraceae</taxon>
        <taxon>Ruminococcus</taxon>
    </lineage>
</organism>
<dbReference type="InterPro" id="IPR041685">
    <property type="entry name" value="AAA_GajA/Old/RecF-like"/>
</dbReference>
<sequence>MYLHSLRIQGFRKHYDTTIVFSDSTFLIGENNVGKSSILYALDYLLNNKPKVNPNEYFSCTTAEG</sequence>
<dbReference type="SUPFAM" id="SSF52540">
    <property type="entry name" value="P-loop containing nucleoside triphosphate hydrolases"/>
    <property type="match status" value="1"/>
</dbReference>
<keyword evidence="3" id="KW-1185">Reference proteome</keyword>
<evidence type="ECO:0000313" key="3">
    <source>
        <dbReference type="Proteomes" id="UP000636755"/>
    </source>
</evidence>
<proteinExistence type="predicted"/>
<dbReference type="RefSeq" id="WP_186934467.1">
    <property type="nucleotide sequence ID" value="NZ_JACOPS010000001.1"/>
</dbReference>